<dbReference type="Gene3D" id="3.90.226.10">
    <property type="entry name" value="2-enoyl-CoA Hydratase, Chain A, domain 1"/>
    <property type="match status" value="1"/>
</dbReference>
<dbReference type="PANTHER" id="PTHR43459:SF1">
    <property type="entry name" value="EG:BACN32G11.4 PROTEIN"/>
    <property type="match status" value="1"/>
</dbReference>
<dbReference type="InterPro" id="IPR001753">
    <property type="entry name" value="Enoyl-CoA_hydra/iso"/>
</dbReference>
<dbReference type="FunFam" id="1.10.12.10:FF:000001">
    <property type="entry name" value="Probable enoyl-CoA hydratase, mitochondrial"/>
    <property type="match status" value="1"/>
</dbReference>
<proteinExistence type="inferred from homology"/>
<dbReference type="CDD" id="cd06558">
    <property type="entry name" value="crotonase-like"/>
    <property type="match status" value="1"/>
</dbReference>
<keyword evidence="5" id="KW-1185">Reference proteome</keyword>
<dbReference type="OrthoDB" id="9771883at2"/>
<evidence type="ECO:0008006" key="6">
    <source>
        <dbReference type="Google" id="ProtNLM"/>
    </source>
</evidence>
<dbReference type="AlphaFoldDB" id="A0A154BVP2"/>
<evidence type="ECO:0000313" key="4">
    <source>
        <dbReference type="EMBL" id="KYZ78011.1"/>
    </source>
</evidence>
<name>A0A154BVP2_ANASB</name>
<dbReference type="Pfam" id="PF00378">
    <property type="entry name" value="ECH_1"/>
    <property type="match status" value="1"/>
</dbReference>
<reference evidence="4 5" key="1">
    <citation type="submission" date="2016-02" db="EMBL/GenBank/DDBJ databases">
        <title>Anaerosporomusa subterraneum gen. nov., sp. nov., a spore-forming obligate anaerobe isolated from saprolite.</title>
        <authorList>
            <person name="Choi J.K."/>
            <person name="Shah M."/>
            <person name="Yee N."/>
        </authorList>
    </citation>
    <scope>NUCLEOTIDE SEQUENCE [LARGE SCALE GENOMIC DNA]</scope>
    <source>
        <strain evidence="4 5">RU4</strain>
    </source>
</reference>
<keyword evidence="2" id="KW-0456">Lyase</keyword>
<dbReference type="PROSITE" id="PS00166">
    <property type="entry name" value="ENOYL_COA_HYDRATASE"/>
    <property type="match status" value="1"/>
</dbReference>
<dbReference type="PANTHER" id="PTHR43459">
    <property type="entry name" value="ENOYL-COA HYDRATASE"/>
    <property type="match status" value="1"/>
</dbReference>
<comment type="caution">
    <text evidence="4">The sequence shown here is derived from an EMBL/GenBank/DDBJ whole genome shotgun (WGS) entry which is preliminary data.</text>
</comment>
<protein>
    <recommendedName>
        <fullName evidence="6">Enoyl-CoA hydratase</fullName>
    </recommendedName>
</protein>
<gene>
    <name evidence="4" type="ORF">AXX12_00245</name>
</gene>
<dbReference type="EMBL" id="LSGP01000001">
    <property type="protein sequence ID" value="KYZ78011.1"/>
    <property type="molecule type" value="Genomic_DNA"/>
</dbReference>
<evidence type="ECO:0000256" key="2">
    <source>
        <dbReference type="ARBA" id="ARBA00023239"/>
    </source>
</evidence>
<dbReference type="InterPro" id="IPR018376">
    <property type="entry name" value="Enoyl-CoA_hyd/isom_CS"/>
</dbReference>
<dbReference type="STRING" id="1794912.AXX12_00245"/>
<dbReference type="GO" id="GO:0016836">
    <property type="term" value="F:hydro-lyase activity"/>
    <property type="evidence" value="ECO:0007669"/>
    <property type="project" value="UniProtKB-ARBA"/>
</dbReference>
<comment type="similarity">
    <text evidence="1 3">Belongs to the enoyl-CoA hydratase/isomerase family.</text>
</comment>
<dbReference type="SUPFAM" id="SSF52096">
    <property type="entry name" value="ClpP/crotonase"/>
    <property type="match status" value="1"/>
</dbReference>
<evidence type="ECO:0000313" key="5">
    <source>
        <dbReference type="Proteomes" id="UP000076268"/>
    </source>
</evidence>
<evidence type="ECO:0000256" key="1">
    <source>
        <dbReference type="ARBA" id="ARBA00005254"/>
    </source>
</evidence>
<organism evidence="4 5">
    <name type="scientific">Anaerosporomusa subterranea</name>
    <dbReference type="NCBI Taxonomy" id="1794912"/>
    <lineage>
        <taxon>Bacteria</taxon>
        <taxon>Bacillati</taxon>
        <taxon>Bacillota</taxon>
        <taxon>Negativicutes</taxon>
        <taxon>Acetonemataceae</taxon>
        <taxon>Anaerosporomusa</taxon>
    </lineage>
</organism>
<dbReference type="Proteomes" id="UP000076268">
    <property type="component" value="Unassembled WGS sequence"/>
</dbReference>
<sequence length="260" mass="27664">MQEKTVILEKCNGVATITLNRPATMNSLNRELVDEFTAILHEVQSDGDVKAVVLTGNGRAFCAGGDLSYLASLTEPAAARGFIADAGNIAAMIMNMEKPVVAMVNGVAAGAGFNLALACDIVYCAKTARFGQSFVKVGLVPDCGGMYLLPKVVGMHKAKELMFTADLIDAETALDLGVVNHVVDDALLPETVCQFAEKLANSAPIAIGLMKRVLNRSNNLDLETVLEFEADVQALCMQTADHKEGVAAFKEKRVPQFTGK</sequence>
<dbReference type="InterPro" id="IPR029045">
    <property type="entry name" value="ClpP/crotonase-like_dom_sf"/>
</dbReference>
<dbReference type="Gene3D" id="1.10.12.10">
    <property type="entry name" value="Lyase 2-enoyl-coa Hydratase, Chain A, domain 2"/>
    <property type="match status" value="1"/>
</dbReference>
<evidence type="ECO:0000256" key="3">
    <source>
        <dbReference type="RuleBase" id="RU003707"/>
    </source>
</evidence>
<dbReference type="InterPro" id="IPR014748">
    <property type="entry name" value="Enoyl-CoA_hydra_C"/>
</dbReference>
<accession>A0A154BVP2</accession>